<evidence type="ECO:0000313" key="4">
    <source>
        <dbReference type="EMBL" id="PCJ41173.1"/>
    </source>
</evidence>
<gene>
    <name evidence="4" type="ORF">COA71_09010</name>
</gene>
<sequence length="179" mass="19871">MIVYTVGTFDLLHVGHLALLEYCKSLGDVLAVGVASDRVVNSYKPNVPVIPLEQRIEMLQALRCVDIVRPYDELEYVSGCKELNVDIFVIGEDWGNKPHNVAVESYLKSAGKQINQVLYSPRTSSTRIKQNILAQSYNGKSLNLAVVNQGVRLLNSESVNQGVRLLDSEREDINGARVN</sequence>
<dbReference type="Proteomes" id="UP000228987">
    <property type="component" value="Unassembled WGS sequence"/>
</dbReference>
<dbReference type="GO" id="GO:0016779">
    <property type="term" value="F:nucleotidyltransferase activity"/>
    <property type="evidence" value="ECO:0007669"/>
    <property type="project" value="UniProtKB-KW"/>
</dbReference>
<keyword evidence="2 4" id="KW-0548">Nucleotidyltransferase</keyword>
<accession>A0A2A5CBM0</accession>
<feature type="domain" description="Cytidyltransferase-like" evidence="3">
    <location>
        <begin position="4"/>
        <end position="130"/>
    </location>
</feature>
<dbReference type="InterPro" id="IPR014729">
    <property type="entry name" value="Rossmann-like_a/b/a_fold"/>
</dbReference>
<protein>
    <submittedName>
        <fullName evidence="4">Cytidylyltransferase</fullName>
    </submittedName>
</protein>
<dbReference type="SUPFAM" id="SSF52374">
    <property type="entry name" value="Nucleotidylyl transferase"/>
    <property type="match status" value="1"/>
</dbReference>
<dbReference type="InterPro" id="IPR050385">
    <property type="entry name" value="Archaeal_FAD_synthase"/>
</dbReference>
<dbReference type="EMBL" id="NVWI01000006">
    <property type="protein sequence ID" value="PCJ41173.1"/>
    <property type="molecule type" value="Genomic_DNA"/>
</dbReference>
<dbReference type="AlphaFoldDB" id="A0A2A5CBM0"/>
<organism evidence="4 5">
    <name type="scientific">SAR86 cluster bacterium</name>
    <dbReference type="NCBI Taxonomy" id="2030880"/>
    <lineage>
        <taxon>Bacteria</taxon>
        <taxon>Pseudomonadati</taxon>
        <taxon>Pseudomonadota</taxon>
        <taxon>Gammaproteobacteria</taxon>
        <taxon>SAR86 cluster</taxon>
    </lineage>
</organism>
<dbReference type="Gene3D" id="3.40.50.620">
    <property type="entry name" value="HUPs"/>
    <property type="match status" value="1"/>
</dbReference>
<dbReference type="PANTHER" id="PTHR43793:SF1">
    <property type="entry name" value="FAD SYNTHASE"/>
    <property type="match status" value="1"/>
</dbReference>
<dbReference type="NCBIfam" id="TIGR00125">
    <property type="entry name" value="cyt_tran_rel"/>
    <property type="match status" value="1"/>
</dbReference>
<reference evidence="5" key="1">
    <citation type="submission" date="2017-08" db="EMBL/GenBank/DDBJ databases">
        <title>A dynamic microbial community with high functional redundancy inhabits the cold, oxic subseafloor aquifer.</title>
        <authorList>
            <person name="Tully B.J."/>
            <person name="Wheat C.G."/>
            <person name="Glazer B.T."/>
            <person name="Huber J.A."/>
        </authorList>
    </citation>
    <scope>NUCLEOTIDE SEQUENCE [LARGE SCALE GENOMIC DNA]</scope>
</reference>
<proteinExistence type="predicted"/>
<keyword evidence="1 4" id="KW-0808">Transferase</keyword>
<evidence type="ECO:0000313" key="5">
    <source>
        <dbReference type="Proteomes" id="UP000228987"/>
    </source>
</evidence>
<evidence type="ECO:0000256" key="2">
    <source>
        <dbReference type="ARBA" id="ARBA00022695"/>
    </source>
</evidence>
<name>A0A2A5CBM0_9GAMM</name>
<dbReference type="PANTHER" id="PTHR43793">
    <property type="entry name" value="FAD SYNTHASE"/>
    <property type="match status" value="1"/>
</dbReference>
<evidence type="ECO:0000259" key="3">
    <source>
        <dbReference type="Pfam" id="PF01467"/>
    </source>
</evidence>
<comment type="caution">
    <text evidence="4">The sequence shown here is derived from an EMBL/GenBank/DDBJ whole genome shotgun (WGS) entry which is preliminary data.</text>
</comment>
<evidence type="ECO:0000256" key="1">
    <source>
        <dbReference type="ARBA" id="ARBA00022679"/>
    </source>
</evidence>
<dbReference type="InterPro" id="IPR004821">
    <property type="entry name" value="Cyt_trans-like"/>
</dbReference>
<dbReference type="Pfam" id="PF01467">
    <property type="entry name" value="CTP_transf_like"/>
    <property type="match status" value="1"/>
</dbReference>